<dbReference type="GO" id="GO:0005315">
    <property type="term" value="F:phosphate transmembrane transporter activity"/>
    <property type="evidence" value="ECO:0007669"/>
    <property type="project" value="InterPro"/>
</dbReference>
<feature type="compositionally biased region" description="Basic and acidic residues" evidence="11">
    <location>
        <begin position="276"/>
        <end position="303"/>
    </location>
</feature>
<feature type="transmembrane region" description="Helical" evidence="9">
    <location>
        <begin position="541"/>
        <end position="562"/>
    </location>
</feature>
<reference evidence="13 14" key="1">
    <citation type="submission" date="2019-07" db="EMBL/GenBank/DDBJ databases">
        <title>Whole genome shotgun sequence of Brevifollis gellanilyticus NBRC 108608.</title>
        <authorList>
            <person name="Hosoyama A."/>
            <person name="Uohara A."/>
            <person name="Ohji S."/>
            <person name="Ichikawa N."/>
        </authorList>
    </citation>
    <scope>NUCLEOTIDE SEQUENCE [LARGE SCALE GENOMIC DNA]</scope>
    <source>
        <strain evidence="13 14">NBRC 108608</strain>
    </source>
</reference>
<evidence type="ECO:0000256" key="5">
    <source>
        <dbReference type="ARBA" id="ARBA00022592"/>
    </source>
</evidence>
<dbReference type="PANTHER" id="PTHR30425:SF1">
    <property type="entry name" value="PHOSPHATE TRANSPORT SYSTEM PERMEASE PROTEIN PSTC"/>
    <property type="match status" value="1"/>
</dbReference>
<dbReference type="CDD" id="cd06261">
    <property type="entry name" value="TM_PBP2"/>
    <property type="match status" value="1"/>
</dbReference>
<dbReference type="Pfam" id="PF00528">
    <property type="entry name" value="BPD_transp_1"/>
    <property type="match status" value="1"/>
</dbReference>
<evidence type="ECO:0000313" key="14">
    <source>
        <dbReference type="Proteomes" id="UP000321577"/>
    </source>
</evidence>
<dbReference type="NCBIfam" id="TIGR02138">
    <property type="entry name" value="phosphate_pstC"/>
    <property type="match status" value="1"/>
</dbReference>
<keyword evidence="6 9" id="KW-0812">Transmembrane</keyword>
<dbReference type="InterPro" id="IPR051124">
    <property type="entry name" value="Phosphate_Transport_Permease"/>
</dbReference>
<evidence type="ECO:0000256" key="11">
    <source>
        <dbReference type="SAM" id="MobiDB-lite"/>
    </source>
</evidence>
<comment type="caution">
    <text evidence="13">The sequence shown here is derived from an EMBL/GenBank/DDBJ whole genome shotgun (WGS) entry which is preliminary data.</text>
</comment>
<feature type="region of interest" description="Disordered" evidence="11">
    <location>
        <begin position="274"/>
        <end position="303"/>
    </location>
</feature>
<evidence type="ECO:0000256" key="6">
    <source>
        <dbReference type="ARBA" id="ARBA00022692"/>
    </source>
</evidence>
<dbReference type="SUPFAM" id="SSF161098">
    <property type="entry name" value="MetI-like"/>
    <property type="match status" value="1"/>
</dbReference>
<feature type="transmembrane region" description="Helical" evidence="9">
    <location>
        <begin position="615"/>
        <end position="638"/>
    </location>
</feature>
<dbReference type="InterPro" id="IPR035906">
    <property type="entry name" value="MetI-like_sf"/>
</dbReference>
<proteinExistence type="inferred from homology"/>
<evidence type="ECO:0000256" key="10">
    <source>
        <dbReference type="RuleBase" id="RU363054"/>
    </source>
</evidence>
<feature type="transmembrane region" description="Helical" evidence="9">
    <location>
        <begin position="37"/>
        <end position="57"/>
    </location>
</feature>
<keyword evidence="8 9" id="KW-0472">Membrane</keyword>
<evidence type="ECO:0000313" key="13">
    <source>
        <dbReference type="EMBL" id="GEP42517.1"/>
    </source>
</evidence>
<feature type="transmembrane region" description="Helical" evidence="9">
    <location>
        <begin position="375"/>
        <end position="393"/>
    </location>
</feature>
<comment type="similarity">
    <text evidence="2 10">Belongs to the binding-protein-dependent transport system permease family. CysTW subfamily.</text>
</comment>
<dbReference type="EMBL" id="BKAG01000010">
    <property type="protein sequence ID" value="GEP42517.1"/>
    <property type="molecule type" value="Genomic_DNA"/>
</dbReference>
<protein>
    <recommendedName>
        <fullName evidence="10">Phosphate transport system permease protein</fullName>
    </recommendedName>
</protein>
<dbReference type="AlphaFoldDB" id="A0A512M707"/>
<keyword evidence="14" id="KW-1185">Reference proteome</keyword>
<keyword evidence="3 9" id="KW-0813">Transport</keyword>
<feature type="transmembrane region" description="Helical" evidence="9">
    <location>
        <begin position="399"/>
        <end position="429"/>
    </location>
</feature>
<accession>A0A512M707</accession>
<gene>
    <name evidence="13" type="ORF">BGE01nite_18080</name>
</gene>
<feature type="domain" description="ABC transmembrane type-1" evidence="12">
    <location>
        <begin position="406"/>
        <end position="634"/>
    </location>
</feature>
<dbReference type="PROSITE" id="PS50928">
    <property type="entry name" value="ABC_TM1"/>
    <property type="match status" value="1"/>
</dbReference>
<evidence type="ECO:0000256" key="8">
    <source>
        <dbReference type="ARBA" id="ARBA00023136"/>
    </source>
</evidence>
<evidence type="ECO:0000259" key="12">
    <source>
        <dbReference type="PROSITE" id="PS50928"/>
    </source>
</evidence>
<evidence type="ECO:0000256" key="3">
    <source>
        <dbReference type="ARBA" id="ARBA00022448"/>
    </source>
</evidence>
<evidence type="ECO:0000256" key="4">
    <source>
        <dbReference type="ARBA" id="ARBA00022475"/>
    </source>
</evidence>
<comment type="subcellular location">
    <subcellularLocation>
        <location evidence="1 9">Cell membrane</location>
        <topology evidence="1 9">Multi-pass membrane protein</topology>
    </subcellularLocation>
</comment>
<organism evidence="13 14">
    <name type="scientific">Brevifollis gellanilyticus</name>
    <dbReference type="NCBI Taxonomy" id="748831"/>
    <lineage>
        <taxon>Bacteria</taxon>
        <taxon>Pseudomonadati</taxon>
        <taxon>Verrucomicrobiota</taxon>
        <taxon>Verrucomicrobiia</taxon>
        <taxon>Verrucomicrobiales</taxon>
        <taxon>Verrucomicrobiaceae</taxon>
    </lineage>
</organism>
<sequence>MVDTPAPIERPPLRDLILRKGKRTIVGADPQGLIRGFFAANSSVTIIVLALIMIFLLKEGAGFLGTYKHELEIYRRAGLEFCDIVDRPLSEQQELSSKLRRAVTTSVDPIIQGVRARRDAAFLLKREVEEQTKLAREPLAAALEKEPAPAATELDPLRQQVAAATQQAAAKMNVPDVFTADEAKRLRDEFAKLTPEVSDLPPMLMELSAAFTVKDKEAKQKFGPLVDASDELEEAPEELRGVLDELKEEVLATKEAATTHFTLEEGRQKLLKAASKAKDPQEKEDLIKEADASKTDEPNYEESIKPVLERREELIGKVVAYAAAADAAAVNLPKEGGTAEATQLLTEVRAALPLHAKALRDGVESLRTWKQDKPVSIFTVIGAFFFGTSWLTNSSWQDFFGFVPLLVGSVVIALIAIVIATPLSVAAAIYTNQFASDREKEIIKPVIEFIQAIPSVVLGFIGISLVGDLIKEISEVPWLGWLPGFPIQERLNMFNAGCLLALMAVPTMFSLAEDALNNVPQAYIDASDALGATKLQTVFRVIVPAGLSGIAAAILLGLGRVIGETMVVLLVAGNRIAIPDFSGGPGVIFQPAHTLTGIIAQELGEVSRGSAHWQALFMVGIVLFVISLAVNGCARAVVRRFELPKA</sequence>
<dbReference type="Proteomes" id="UP000321577">
    <property type="component" value="Unassembled WGS sequence"/>
</dbReference>
<name>A0A512M707_9BACT</name>
<dbReference type="InterPro" id="IPR000515">
    <property type="entry name" value="MetI-like"/>
</dbReference>
<evidence type="ECO:0000256" key="9">
    <source>
        <dbReference type="RuleBase" id="RU363032"/>
    </source>
</evidence>
<dbReference type="PANTHER" id="PTHR30425">
    <property type="entry name" value="PHOSPHATE TRANSPORT SYSTEM PERMEASE PROTEIN PST"/>
    <property type="match status" value="1"/>
</dbReference>
<comment type="caution">
    <text evidence="10">Lacks conserved residue(s) required for the propagation of feature annotation.</text>
</comment>
<comment type="function">
    <text evidence="10">Part of the binding-protein-dependent transport system for phosphate; probably responsible for the translocation of the substrate across the membrane.</text>
</comment>
<dbReference type="GO" id="GO:0006817">
    <property type="term" value="P:phosphate ion transport"/>
    <property type="evidence" value="ECO:0007669"/>
    <property type="project" value="UniProtKB-KW"/>
</dbReference>
<keyword evidence="4 10" id="KW-1003">Cell membrane</keyword>
<dbReference type="GO" id="GO:0005886">
    <property type="term" value="C:plasma membrane"/>
    <property type="evidence" value="ECO:0007669"/>
    <property type="project" value="UniProtKB-SubCell"/>
</dbReference>
<keyword evidence="5 10" id="KW-0592">Phosphate transport</keyword>
<dbReference type="InterPro" id="IPR011864">
    <property type="entry name" value="Phosphate_PstC"/>
</dbReference>
<dbReference type="Gene3D" id="1.10.3720.10">
    <property type="entry name" value="MetI-like"/>
    <property type="match status" value="1"/>
</dbReference>
<evidence type="ECO:0000256" key="2">
    <source>
        <dbReference type="ARBA" id="ARBA00007069"/>
    </source>
</evidence>
<evidence type="ECO:0000256" key="1">
    <source>
        <dbReference type="ARBA" id="ARBA00004651"/>
    </source>
</evidence>
<keyword evidence="7 9" id="KW-1133">Transmembrane helix</keyword>
<evidence type="ECO:0000256" key="7">
    <source>
        <dbReference type="ARBA" id="ARBA00022989"/>
    </source>
</evidence>